<dbReference type="EMBL" id="VXIT01000012">
    <property type="protein sequence ID" value="KAA6408843.1"/>
    <property type="molecule type" value="Genomic_DNA"/>
</dbReference>
<sequence>MHYDKPHHSSANEGIGLLLTESCLNLQHNVNIDTGINNAFIPASEYDGLPYEVIEDEDEEEQVTDIFHLPYYLPKRLSTLGSSTEGDETDFSEAQIEVTIDDEVDLPYGIVSDESDSKVTLRPTKAPPEWLSQLEDEDILVSPNIGPTMYLAKLPGKACFPEITGEGLSETETLTPSAAVLHSSDDGNDIANADVTSSKEVPIITVHSVSTDSSSDAITSGSPAPKPYDSVPSAKDRPSRKGGRSHELKATTPLTAGNLTQLEGVQSKKSGKSTELKPSGHWKNAKGFLR</sequence>
<dbReference type="AlphaFoldDB" id="A0A5M8PIH3"/>
<feature type="compositionally biased region" description="Polar residues" evidence="1">
    <location>
        <begin position="252"/>
        <end position="268"/>
    </location>
</feature>
<reference evidence="2 3" key="1">
    <citation type="submission" date="2019-09" db="EMBL/GenBank/DDBJ databases">
        <title>The hologenome of the rock-dwelling lichen Lasallia pustulata.</title>
        <authorList>
            <person name="Greshake Tzovaras B."/>
            <person name="Segers F."/>
            <person name="Bicker A."/>
            <person name="Dal Grande F."/>
            <person name="Otte J."/>
            <person name="Hankeln T."/>
            <person name="Schmitt I."/>
            <person name="Ebersberger I."/>
        </authorList>
    </citation>
    <scope>NUCLEOTIDE SEQUENCE [LARGE SCALE GENOMIC DNA]</scope>
    <source>
        <strain evidence="2">A1-1</strain>
    </source>
</reference>
<evidence type="ECO:0000313" key="2">
    <source>
        <dbReference type="EMBL" id="KAA6408843.1"/>
    </source>
</evidence>
<gene>
    <name evidence="2" type="ORF">FRX48_07187</name>
</gene>
<feature type="region of interest" description="Disordered" evidence="1">
    <location>
        <begin position="207"/>
        <end position="290"/>
    </location>
</feature>
<feature type="compositionally biased region" description="Low complexity" evidence="1">
    <location>
        <begin position="207"/>
        <end position="222"/>
    </location>
</feature>
<dbReference type="Proteomes" id="UP000324767">
    <property type="component" value="Unassembled WGS sequence"/>
</dbReference>
<protein>
    <submittedName>
        <fullName evidence="2">Uncharacterized protein</fullName>
    </submittedName>
</protein>
<accession>A0A5M8PIH3</accession>
<evidence type="ECO:0000256" key="1">
    <source>
        <dbReference type="SAM" id="MobiDB-lite"/>
    </source>
</evidence>
<feature type="compositionally biased region" description="Basic and acidic residues" evidence="1">
    <location>
        <begin position="234"/>
        <end position="249"/>
    </location>
</feature>
<name>A0A5M8PIH3_9LECA</name>
<evidence type="ECO:0000313" key="3">
    <source>
        <dbReference type="Proteomes" id="UP000324767"/>
    </source>
</evidence>
<proteinExistence type="predicted"/>
<comment type="caution">
    <text evidence="2">The sequence shown here is derived from an EMBL/GenBank/DDBJ whole genome shotgun (WGS) entry which is preliminary data.</text>
</comment>
<organism evidence="2 3">
    <name type="scientific">Lasallia pustulata</name>
    <dbReference type="NCBI Taxonomy" id="136370"/>
    <lineage>
        <taxon>Eukaryota</taxon>
        <taxon>Fungi</taxon>
        <taxon>Dikarya</taxon>
        <taxon>Ascomycota</taxon>
        <taxon>Pezizomycotina</taxon>
        <taxon>Lecanoromycetes</taxon>
        <taxon>OSLEUM clade</taxon>
        <taxon>Umbilicariomycetidae</taxon>
        <taxon>Umbilicariales</taxon>
        <taxon>Umbilicariaceae</taxon>
        <taxon>Lasallia</taxon>
    </lineage>
</organism>